<dbReference type="SUPFAM" id="SSF46689">
    <property type="entry name" value="Homeodomain-like"/>
    <property type="match status" value="1"/>
</dbReference>
<dbReference type="GO" id="GO:1901135">
    <property type="term" value="P:carbohydrate derivative metabolic process"/>
    <property type="evidence" value="ECO:0007669"/>
    <property type="project" value="InterPro"/>
</dbReference>
<evidence type="ECO:0000313" key="3">
    <source>
        <dbReference type="Proteomes" id="UP000217771"/>
    </source>
</evidence>
<dbReference type="Gene3D" id="3.40.50.10490">
    <property type="entry name" value="Glucose-6-phosphate isomerase like protein, domain 1"/>
    <property type="match status" value="1"/>
</dbReference>
<reference evidence="2 3" key="1">
    <citation type="submission" date="2017-08" db="EMBL/GenBank/DDBJ databases">
        <title>Halomonas alkalisoli sp. nov., isolated from saline alkaline soil.</title>
        <authorList>
            <person name="Wang D."/>
            <person name="Zhang G."/>
        </authorList>
    </citation>
    <scope>NUCLEOTIDE SEQUENCE [LARGE SCALE GENOMIC DNA]</scope>
    <source>
        <strain evidence="2 3">WRN001</strain>
    </source>
</reference>
<dbReference type="Gene3D" id="1.10.10.10">
    <property type="entry name" value="Winged helix-like DNA-binding domain superfamily/Winged helix DNA-binding domain"/>
    <property type="match status" value="1"/>
</dbReference>
<dbReference type="EMBL" id="NSKB01000004">
    <property type="protein sequence ID" value="PAU76928.1"/>
    <property type="molecule type" value="Genomic_DNA"/>
</dbReference>
<dbReference type="AlphaFoldDB" id="A0A2A2EW81"/>
<dbReference type="InterPro" id="IPR047640">
    <property type="entry name" value="RpiR-like"/>
</dbReference>
<evidence type="ECO:0000313" key="2">
    <source>
        <dbReference type="EMBL" id="PAU76928.1"/>
    </source>
</evidence>
<keyword evidence="3" id="KW-1185">Reference proteome</keyword>
<dbReference type="InterPro" id="IPR035472">
    <property type="entry name" value="RpiR-like_SIS"/>
</dbReference>
<dbReference type="PANTHER" id="PTHR30514">
    <property type="entry name" value="GLUCOKINASE"/>
    <property type="match status" value="1"/>
</dbReference>
<dbReference type="PANTHER" id="PTHR30514:SF18">
    <property type="entry name" value="RPIR-FAMILY TRANSCRIPTIONAL REGULATOR"/>
    <property type="match status" value="1"/>
</dbReference>
<sequence>MDAPPKNIEELRALSIAIARGQSKLHLGAKAQQALSQLVDLQGDQSLLSISTLATQLDVNPSTISRLSRALGYQRFGELQRVLLSPSADSSHSFYRHQAEIALDADKDNFLLNSYALSNEHHYNIELAQRQIRTGDIENFTRTVMQARHVRLHAIRQFHSFTSFLNYGLGMIRADVSLLCDASFNVAESLATMTEDDVLIAASCQPYSKHVAEVCKVARSNNIKTITFTDHTSSPLVTYSDFAILVPHESRFISNSIVAYMAMAECLINACATTSGTTAEHELSKRDRLISELNIE</sequence>
<accession>A0A2A2EW81</accession>
<proteinExistence type="predicted"/>
<dbReference type="InterPro" id="IPR036388">
    <property type="entry name" value="WH-like_DNA-bd_sf"/>
</dbReference>
<dbReference type="GO" id="GO:0003677">
    <property type="term" value="F:DNA binding"/>
    <property type="evidence" value="ECO:0007669"/>
    <property type="project" value="InterPro"/>
</dbReference>
<gene>
    <name evidence="2" type="ORF">CK498_11615</name>
</gene>
<comment type="caution">
    <text evidence="2">The sequence shown here is derived from an EMBL/GenBank/DDBJ whole genome shotgun (WGS) entry which is preliminary data.</text>
</comment>
<dbReference type="CDD" id="cd05013">
    <property type="entry name" value="SIS_RpiR"/>
    <property type="match status" value="1"/>
</dbReference>
<evidence type="ECO:0000259" key="1">
    <source>
        <dbReference type="Pfam" id="PF01380"/>
    </source>
</evidence>
<dbReference type="GO" id="GO:0003700">
    <property type="term" value="F:DNA-binding transcription factor activity"/>
    <property type="evidence" value="ECO:0007669"/>
    <property type="project" value="InterPro"/>
</dbReference>
<dbReference type="InterPro" id="IPR001347">
    <property type="entry name" value="SIS_dom"/>
</dbReference>
<dbReference type="InterPro" id="IPR009057">
    <property type="entry name" value="Homeodomain-like_sf"/>
</dbReference>
<dbReference type="Pfam" id="PF01380">
    <property type="entry name" value="SIS"/>
    <property type="match status" value="1"/>
</dbReference>
<dbReference type="Proteomes" id="UP000217771">
    <property type="component" value="Unassembled WGS sequence"/>
</dbReference>
<organism evidence="2 3">
    <name type="scientific">Halomonas salipaludis</name>
    <dbReference type="NCBI Taxonomy" id="2032625"/>
    <lineage>
        <taxon>Bacteria</taxon>
        <taxon>Pseudomonadati</taxon>
        <taxon>Pseudomonadota</taxon>
        <taxon>Gammaproteobacteria</taxon>
        <taxon>Oceanospirillales</taxon>
        <taxon>Halomonadaceae</taxon>
        <taxon>Halomonas</taxon>
    </lineage>
</organism>
<protein>
    <submittedName>
        <fullName evidence="2">Transcriptional regulator</fullName>
    </submittedName>
</protein>
<dbReference type="InterPro" id="IPR046348">
    <property type="entry name" value="SIS_dom_sf"/>
</dbReference>
<dbReference type="SUPFAM" id="SSF53697">
    <property type="entry name" value="SIS domain"/>
    <property type="match status" value="1"/>
</dbReference>
<feature type="domain" description="SIS" evidence="1">
    <location>
        <begin position="181"/>
        <end position="269"/>
    </location>
</feature>
<name>A0A2A2EW81_9GAMM</name>
<dbReference type="OrthoDB" id="3574600at2"/>
<dbReference type="GO" id="GO:0097367">
    <property type="term" value="F:carbohydrate derivative binding"/>
    <property type="evidence" value="ECO:0007669"/>
    <property type="project" value="InterPro"/>
</dbReference>